<dbReference type="InterPro" id="IPR036217">
    <property type="entry name" value="MethylDNA_cys_MeTrfase_DNAb"/>
</dbReference>
<dbReference type="InterPro" id="IPR052520">
    <property type="entry name" value="ATL_DNA_repair"/>
</dbReference>
<name>A0A9D2QM86_9FIRM</name>
<organism evidence="3 4">
    <name type="scientific">Candidatus Eisenbergiella intestinigallinarum</name>
    <dbReference type="NCBI Taxonomy" id="2838549"/>
    <lineage>
        <taxon>Bacteria</taxon>
        <taxon>Bacillati</taxon>
        <taxon>Bacillota</taxon>
        <taxon>Clostridia</taxon>
        <taxon>Lachnospirales</taxon>
        <taxon>Lachnospiraceae</taxon>
        <taxon>Eisenbergiella</taxon>
    </lineage>
</organism>
<dbReference type="PANTHER" id="PTHR42942:SF1">
    <property type="entry name" value="ALKYLTRANSFERASE-LIKE PROTEIN 1"/>
    <property type="match status" value="1"/>
</dbReference>
<dbReference type="GO" id="GO:0006281">
    <property type="term" value="P:DNA repair"/>
    <property type="evidence" value="ECO:0007669"/>
    <property type="project" value="InterPro"/>
</dbReference>
<dbReference type="GO" id="GO:0003824">
    <property type="term" value="F:catalytic activity"/>
    <property type="evidence" value="ECO:0007669"/>
    <property type="project" value="InterPro"/>
</dbReference>
<dbReference type="SUPFAM" id="SSF46767">
    <property type="entry name" value="Methylated DNA-protein cysteine methyltransferase, C-terminal domain"/>
    <property type="match status" value="1"/>
</dbReference>
<dbReference type="Gene3D" id="1.10.10.10">
    <property type="entry name" value="Winged helix-like DNA-binding domain superfamily/Winged helix DNA-binding domain"/>
    <property type="match status" value="1"/>
</dbReference>
<gene>
    <name evidence="3" type="ORF">H9926_11740</name>
</gene>
<dbReference type="InterPro" id="IPR036388">
    <property type="entry name" value="WH-like_DNA-bd_sf"/>
</dbReference>
<dbReference type="InterPro" id="IPR014048">
    <property type="entry name" value="MethylDNA_cys_MeTrfase_DNA-bd"/>
</dbReference>
<accession>A0A9D2QM86</accession>
<dbReference type="EMBL" id="DWVS01000299">
    <property type="protein sequence ID" value="HJC88673.1"/>
    <property type="molecule type" value="Genomic_DNA"/>
</dbReference>
<evidence type="ECO:0000256" key="1">
    <source>
        <dbReference type="ARBA" id="ARBA00022763"/>
    </source>
</evidence>
<reference evidence="3" key="2">
    <citation type="submission" date="2021-04" db="EMBL/GenBank/DDBJ databases">
        <authorList>
            <person name="Gilroy R."/>
        </authorList>
    </citation>
    <scope>NUCLEOTIDE SEQUENCE</scope>
    <source>
        <strain evidence="3">ChiBcec1-1630</strain>
    </source>
</reference>
<reference evidence="3" key="1">
    <citation type="journal article" date="2021" name="PeerJ">
        <title>Extensive microbial diversity within the chicken gut microbiome revealed by metagenomics and culture.</title>
        <authorList>
            <person name="Gilroy R."/>
            <person name="Ravi A."/>
            <person name="Getino M."/>
            <person name="Pursley I."/>
            <person name="Horton D.L."/>
            <person name="Alikhan N.F."/>
            <person name="Baker D."/>
            <person name="Gharbi K."/>
            <person name="Hall N."/>
            <person name="Watson M."/>
            <person name="Adriaenssens E.M."/>
            <person name="Foster-Nyarko E."/>
            <person name="Jarju S."/>
            <person name="Secka A."/>
            <person name="Antonio M."/>
            <person name="Oren A."/>
            <person name="Chaudhuri R.R."/>
            <person name="La Ragione R."/>
            <person name="Hildebrand F."/>
            <person name="Pallen M.J."/>
        </authorList>
    </citation>
    <scope>NUCLEOTIDE SEQUENCE</scope>
    <source>
        <strain evidence="3">ChiBcec1-1630</strain>
    </source>
</reference>
<evidence type="ECO:0000259" key="2">
    <source>
        <dbReference type="Pfam" id="PF01035"/>
    </source>
</evidence>
<evidence type="ECO:0000313" key="3">
    <source>
        <dbReference type="EMBL" id="HJC88673.1"/>
    </source>
</evidence>
<keyword evidence="1" id="KW-0227">DNA damage</keyword>
<comment type="caution">
    <text evidence="3">The sequence shown here is derived from an EMBL/GenBank/DDBJ whole genome shotgun (WGS) entry which is preliminary data.</text>
</comment>
<dbReference type="Pfam" id="PF01035">
    <property type="entry name" value="DNA_binding_1"/>
    <property type="match status" value="1"/>
</dbReference>
<dbReference type="CDD" id="cd06445">
    <property type="entry name" value="ATase"/>
    <property type="match status" value="1"/>
</dbReference>
<proteinExistence type="predicted"/>
<dbReference type="Proteomes" id="UP000823922">
    <property type="component" value="Unassembled WGS sequence"/>
</dbReference>
<evidence type="ECO:0000313" key="4">
    <source>
        <dbReference type="Proteomes" id="UP000823922"/>
    </source>
</evidence>
<feature type="domain" description="Methylated-DNA-[protein]-cysteine S-methyltransferase DNA binding" evidence="2">
    <location>
        <begin position="3"/>
        <end position="84"/>
    </location>
</feature>
<sequence length="117" mass="12890">MDFYKRLAIAGERIPYGKVATYGQLALLCGKPRNSRQVGRALKQGLAGSAFPAYRVVNFQGVLSGAPAFDTPDMQKMLLEAEGVVVKCNRVDLKTYGWKNTMEDALSLQKSFEEKGI</sequence>
<protein>
    <submittedName>
        <fullName evidence="3">MGMT family protein</fullName>
    </submittedName>
</protein>
<dbReference type="PANTHER" id="PTHR42942">
    <property type="entry name" value="6-O-METHYLGUANINE DNA METHYLTRANSFERASE"/>
    <property type="match status" value="1"/>
</dbReference>
<dbReference type="AlphaFoldDB" id="A0A9D2QM86"/>